<name>A0A437RB55_9BURK</name>
<evidence type="ECO:0008006" key="4">
    <source>
        <dbReference type="Google" id="ProtNLM"/>
    </source>
</evidence>
<feature type="transmembrane region" description="Helical" evidence="1">
    <location>
        <begin position="53"/>
        <end position="75"/>
    </location>
</feature>
<evidence type="ECO:0000313" key="3">
    <source>
        <dbReference type="Proteomes" id="UP000285575"/>
    </source>
</evidence>
<proteinExistence type="predicted"/>
<keyword evidence="1" id="KW-1133">Transmembrane helix</keyword>
<organism evidence="2 3">
    <name type="scientific">Rubrivivax rivuli</name>
    <dbReference type="NCBI Taxonomy" id="1862385"/>
    <lineage>
        <taxon>Bacteria</taxon>
        <taxon>Pseudomonadati</taxon>
        <taxon>Pseudomonadota</taxon>
        <taxon>Betaproteobacteria</taxon>
        <taxon>Burkholderiales</taxon>
        <taxon>Sphaerotilaceae</taxon>
        <taxon>Rubrivivax</taxon>
    </lineage>
</organism>
<accession>A0A437RB55</accession>
<feature type="transmembrane region" description="Helical" evidence="1">
    <location>
        <begin position="96"/>
        <end position="118"/>
    </location>
</feature>
<comment type="caution">
    <text evidence="2">The sequence shown here is derived from an EMBL/GenBank/DDBJ whole genome shotgun (WGS) entry which is preliminary data.</text>
</comment>
<dbReference type="Proteomes" id="UP000285575">
    <property type="component" value="Unassembled WGS sequence"/>
</dbReference>
<keyword evidence="1" id="KW-0812">Transmembrane</keyword>
<gene>
    <name evidence="2" type="ORF">EOE66_19200</name>
</gene>
<evidence type="ECO:0000256" key="1">
    <source>
        <dbReference type="SAM" id="Phobius"/>
    </source>
</evidence>
<dbReference type="OrthoDB" id="8908498at2"/>
<dbReference type="EMBL" id="SACR01000006">
    <property type="protein sequence ID" value="RVU43952.1"/>
    <property type="molecule type" value="Genomic_DNA"/>
</dbReference>
<keyword evidence="3" id="KW-1185">Reference proteome</keyword>
<sequence>MRQSALSAWLSLLASSSTLVCCALPALLVMLGAGAALSGLVAAVPQIVWLSEHKGWVFGTASVLMAAGGVLQWRNRTAPCPLDPQLRAACLRTRRWSLAVYGFSLLLLALGATFAFVLPGLMGSGEG</sequence>
<keyword evidence="1" id="KW-0472">Membrane</keyword>
<protein>
    <recommendedName>
        <fullName evidence="4">Mercuric transport protein MerT</fullName>
    </recommendedName>
</protein>
<reference evidence="2 3" key="1">
    <citation type="submission" date="2019-01" db="EMBL/GenBank/DDBJ databases">
        <authorList>
            <person name="Chen W.-M."/>
        </authorList>
    </citation>
    <scope>NUCLEOTIDE SEQUENCE [LARGE SCALE GENOMIC DNA]</scope>
    <source>
        <strain evidence="2 3">KYPY4</strain>
    </source>
</reference>
<evidence type="ECO:0000313" key="2">
    <source>
        <dbReference type="EMBL" id="RVU43952.1"/>
    </source>
</evidence>
<dbReference type="AlphaFoldDB" id="A0A437RB55"/>